<evidence type="ECO:0000256" key="6">
    <source>
        <dbReference type="ARBA" id="ARBA00023157"/>
    </source>
</evidence>
<evidence type="ECO:0000259" key="13">
    <source>
        <dbReference type="PROSITE" id="PS51485"/>
    </source>
</evidence>
<dbReference type="SUPFAM" id="SSF49503">
    <property type="entry name" value="Cupredoxins"/>
    <property type="match status" value="1"/>
</dbReference>
<dbReference type="PANTHER" id="PTHR33021:SF234">
    <property type="entry name" value="EARLY NODULIN-LIKE PROTEIN 7"/>
    <property type="match status" value="1"/>
</dbReference>
<dbReference type="GO" id="GO:0005886">
    <property type="term" value="C:plasma membrane"/>
    <property type="evidence" value="ECO:0007669"/>
    <property type="project" value="UniProtKB-SubCell"/>
</dbReference>
<evidence type="ECO:0000256" key="2">
    <source>
        <dbReference type="ARBA" id="ARBA00022475"/>
    </source>
</evidence>
<gene>
    <name evidence="14" type="ORF">RGQ29_021081</name>
</gene>
<evidence type="ECO:0000313" key="14">
    <source>
        <dbReference type="EMBL" id="KAK4590761.1"/>
    </source>
</evidence>
<dbReference type="InterPro" id="IPR039391">
    <property type="entry name" value="Phytocyanin-like"/>
</dbReference>
<sequence>MASISALFCTCMMMMMMVMLVTTNVPVEAVKEFKVGGDMGWVLPDVNNSATYNQWASRNRFHIGDSLSFEYQNDSVLVVDKWDYYHCNTTEPITSFSNGKSVIQLDRSGPFYFISGDTDHCKHGQRLLVEVMSMHMHHTPPSPPSIAFPPGSDTGTSPASSAISTAPAPSPSSGIQVSATLGSVFMALIAISVIFLWFEP</sequence>
<comment type="similarity">
    <text evidence="9">Belongs to the early nodulin-like (ENODL) family.</text>
</comment>
<keyword evidence="15" id="KW-1185">Reference proteome</keyword>
<evidence type="ECO:0000256" key="8">
    <source>
        <dbReference type="ARBA" id="ARBA00023288"/>
    </source>
</evidence>
<feature type="domain" description="Phytocyanin" evidence="13">
    <location>
        <begin position="31"/>
        <end position="133"/>
    </location>
</feature>
<feature type="region of interest" description="Disordered" evidence="10">
    <location>
        <begin position="138"/>
        <end position="172"/>
    </location>
</feature>
<keyword evidence="8" id="KW-0449">Lipoprotein</keyword>
<keyword evidence="4 12" id="KW-0732">Signal</keyword>
<feature type="signal peptide" evidence="12">
    <location>
        <begin position="1"/>
        <end position="29"/>
    </location>
</feature>
<dbReference type="FunFam" id="2.60.40.420:FF:000010">
    <property type="entry name" value="Early nodulin-like protein 1"/>
    <property type="match status" value="1"/>
</dbReference>
<proteinExistence type="inferred from homology"/>
<dbReference type="AlphaFoldDB" id="A0AAN7FHR8"/>
<evidence type="ECO:0000256" key="12">
    <source>
        <dbReference type="SAM" id="SignalP"/>
    </source>
</evidence>
<dbReference type="GO" id="GO:0009055">
    <property type="term" value="F:electron transfer activity"/>
    <property type="evidence" value="ECO:0007669"/>
    <property type="project" value="InterPro"/>
</dbReference>
<evidence type="ECO:0000256" key="4">
    <source>
        <dbReference type="ARBA" id="ARBA00022729"/>
    </source>
</evidence>
<evidence type="ECO:0000256" key="10">
    <source>
        <dbReference type="SAM" id="MobiDB-lite"/>
    </source>
</evidence>
<evidence type="ECO:0000256" key="3">
    <source>
        <dbReference type="ARBA" id="ARBA00022622"/>
    </source>
</evidence>
<dbReference type="CDD" id="cd11019">
    <property type="entry name" value="OsENODL1_like"/>
    <property type="match status" value="1"/>
</dbReference>
<protein>
    <recommendedName>
        <fullName evidence="13">Phytocyanin domain-containing protein</fullName>
    </recommendedName>
</protein>
<evidence type="ECO:0000256" key="11">
    <source>
        <dbReference type="SAM" id="Phobius"/>
    </source>
</evidence>
<keyword evidence="6" id="KW-1015">Disulfide bond</keyword>
<accession>A0AAN7FHR8</accession>
<name>A0AAN7FHR8_QUERU</name>
<evidence type="ECO:0000256" key="7">
    <source>
        <dbReference type="ARBA" id="ARBA00023180"/>
    </source>
</evidence>
<feature type="compositionally biased region" description="Low complexity" evidence="10">
    <location>
        <begin position="148"/>
        <end position="172"/>
    </location>
</feature>
<keyword evidence="11" id="KW-1133">Transmembrane helix</keyword>
<dbReference type="PANTHER" id="PTHR33021">
    <property type="entry name" value="BLUE COPPER PROTEIN"/>
    <property type="match status" value="1"/>
</dbReference>
<feature type="transmembrane region" description="Helical" evidence="11">
    <location>
        <begin position="177"/>
        <end position="198"/>
    </location>
</feature>
<dbReference type="Pfam" id="PF02298">
    <property type="entry name" value="Cu_bind_like"/>
    <property type="match status" value="1"/>
</dbReference>
<feature type="chain" id="PRO_5042841984" description="Phytocyanin domain-containing protein" evidence="12">
    <location>
        <begin position="30"/>
        <end position="200"/>
    </location>
</feature>
<comment type="subcellular location">
    <subcellularLocation>
        <location evidence="1">Cell membrane</location>
        <topology evidence="1">Lipid-anchor</topology>
        <topology evidence="1">GPI-anchor</topology>
    </subcellularLocation>
</comment>
<dbReference type="InterPro" id="IPR003245">
    <property type="entry name" value="Phytocyanin_dom"/>
</dbReference>
<comment type="caution">
    <text evidence="14">The sequence shown here is derived from an EMBL/GenBank/DDBJ whole genome shotgun (WGS) entry which is preliminary data.</text>
</comment>
<organism evidence="14 15">
    <name type="scientific">Quercus rubra</name>
    <name type="common">Northern red oak</name>
    <name type="synonym">Quercus borealis</name>
    <dbReference type="NCBI Taxonomy" id="3512"/>
    <lineage>
        <taxon>Eukaryota</taxon>
        <taxon>Viridiplantae</taxon>
        <taxon>Streptophyta</taxon>
        <taxon>Embryophyta</taxon>
        <taxon>Tracheophyta</taxon>
        <taxon>Spermatophyta</taxon>
        <taxon>Magnoliopsida</taxon>
        <taxon>eudicotyledons</taxon>
        <taxon>Gunneridae</taxon>
        <taxon>Pentapetalae</taxon>
        <taxon>rosids</taxon>
        <taxon>fabids</taxon>
        <taxon>Fagales</taxon>
        <taxon>Fagaceae</taxon>
        <taxon>Quercus</taxon>
    </lineage>
</organism>
<dbReference type="EMBL" id="JAXUIC010000005">
    <property type="protein sequence ID" value="KAK4590761.1"/>
    <property type="molecule type" value="Genomic_DNA"/>
</dbReference>
<dbReference type="InterPro" id="IPR041846">
    <property type="entry name" value="ENL_dom"/>
</dbReference>
<dbReference type="Proteomes" id="UP001324115">
    <property type="component" value="Unassembled WGS sequence"/>
</dbReference>
<keyword evidence="3" id="KW-0336">GPI-anchor</keyword>
<dbReference type="Gene3D" id="2.60.40.420">
    <property type="entry name" value="Cupredoxins - blue copper proteins"/>
    <property type="match status" value="1"/>
</dbReference>
<keyword evidence="2" id="KW-1003">Cell membrane</keyword>
<dbReference type="PROSITE" id="PS51485">
    <property type="entry name" value="PHYTOCYANIN"/>
    <property type="match status" value="1"/>
</dbReference>
<evidence type="ECO:0000256" key="5">
    <source>
        <dbReference type="ARBA" id="ARBA00023136"/>
    </source>
</evidence>
<evidence type="ECO:0000256" key="9">
    <source>
        <dbReference type="ARBA" id="ARBA00035011"/>
    </source>
</evidence>
<evidence type="ECO:0000256" key="1">
    <source>
        <dbReference type="ARBA" id="ARBA00004609"/>
    </source>
</evidence>
<keyword evidence="5 11" id="KW-0472">Membrane</keyword>
<dbReference type="InterPro" id="IPR008972">
    <property type="entry name" value="Cupredoxin"/>
</dbReference>
<dbReference type="GO" id="GO:0098552">
    <property type="term" value="C:side of membrane"/>
    <property type="evidence" value="ECO:0007669"/>
    <property type="project" value="UniProtKB-KW"/>
</dbReference>
<reference evidence="14 15" key="1">
    <citation type="journal article" date="2023" name="G3 (Bethesda)">
        <title>A haplotype-resolved chromosome-scale genome for Quercus rubra L. provides insights into the genetics of adaptive traits for red oak species.</title>
        <authorList>
            <person name="Kapoor B."/>
            <person name="Jenkins J."/>
            <person name="Schmutz J."/>
            <person name="Zhebentyayeva T."/>
            <person name="Kuelheim C."/>
            <person name="Coggeshall M."/>
            <person name="Heim C."/>
            <person name="Lasky J.R."/>
            <person name="Leites L."/>
            <person name="Islam-Faridi N."/>
            <person name="Romero-Severson J."/>
            <person name="DeLeo V.L."/>
            <person name="Lucas S.M."/>
            <person name="Lazic D."/>
            <person name="Gailing O."/>
            <person name="Carlson J."/>
            <person name="Staton M."/>
        </authorList>
    </citation>
    <scope>NUCLEOTIDE SEQUENCE [LARGE SCALE GENOMIC DNA]</scope>
    <source>
        <strain evidence="14">Pseudo-F2</strain>
    </source>
</reference>
<keyword evidence="7" id="KW-0325">Glycoprotein</keyword>
<evidence type="ECO:0000313" key="15">
    <source>
        <dbReference type="Proteomes" id="UP001324115"/>
    </source>
</evidence>
<keyword evidence="11" id="KW-0812">Transmembrane</keyword>